<proteinExistence type="predicted"/>
<name>A0A8J7JX71_9CYAN</name>
<dbReference type="AlphaFoldDB" id="A0A8J7JX71"/>
<dbReference type="RefSeq" id="WP_193924923.1">
    <property type="nucleotide sequence ID" value="NZ_JADEWL010000163.1"/>
</dbReference>
<dbReference type="Proteomes" id="UP000620559">
    <property type="component" value="Unassembled WGS sequence"/>
</dbReference>
<dbReference type="EMBL" id="JADEWL010000163">
    <property type="protein sequence ID" value="MBE9216385.1"/>
    <property type="molecule type" value="Genomic_DNA"/>
</dbReference>
<evidence type="ECO:0000313" key="2">
    <source>
        <dbReference type="Proteomes" id="UP000620559"/>
    </source>
</evidence>
<evidence type="ECO:0000313" key="1">
    <source>
        <dbReference type="EMBL" id="MBE9216385.1"/>
    </source>
</evidence>
<accession>A0A8J7JX71</accession>
<protein>
    <submittedName>
        <fullName evidence="1">Uncharacterized protein</fullName>
    </submittedName>
</protein>
<organism evidence="1 2">
    <name type="scientific">Plectonema cf. radiosum LEGE 06105</name>
    <dbReference type="NCBI Taxonomy" id="945769"/>
    <lineage>
        <taxon>Bacteria</taxon>
        <taxon>Bacillati</taxon>
        <taxon>Cyanobacteriota</taxon>
        <taxon>Cyanophyceae</taxon>
        <taxon>Oscillatoriophycideae</taxon>
        <taxon>Oscillatoriales</taxon>
        <taxon>Microcoleaceae</taxon>
        <taxon>Plectonema</taxon>
    </lineage>
</organism>
<gene>
    <name evidence="1" type="ORF">IQ247_27610</name>
</gene>
<comment type="caution">
    <text evidence="1">The sequence shown here is derived from an EMBL/GenBank/DDBJ whole genome shotgun (WGS) entry which is preliminary data.</text>
</comment>
<sequence>MLTNEEIERLKQGIIATIASPVIGSIEDYAWEAIFHYVKSLPMLDPASGRSKLLYDAVDRENGIGWSLKSLQKSNLLVGSSFLFVIQRADVIKKADSLGFPGLTEKSPPQEIGAAIIKHWNEKIITSCSAQGVRTSYEGILLKTIKGIEYRYCEFPLEPLETDTFSWNWTTNKNTGKLGADLQGSIAGNIELVWYKNQKQLFRARTIPEQAVRINVKRYRLNPAKYVETILSSLEQQFKQDSSDEEDSL</sequence>
<reference evidence="1" key="1">
    <citation type="submission" date="2020-10" db="EMBL/GenBank/DDBJ databases">
        <authorList>
            <person name="Castelo-Branco R."/>
            <person name="Eusebio N."/>
            <person name="Adriana R."/>
            <person name="Vieira A."/>
            <person name="Brugerolle De Fraissinette N."/>
            <person name="Rezende De Castro R."/>
            <person name="Schneider M.P."/>
            <person name="Vasconcelos V."/>
            <person name="Leao P.N."/>
        </authorList>
    </citation>
    <scope>NUCLEOTIDE SEQUENCE</scope>
    <source>
        <strain evidence="1">LEGE 06105</strain>
    </source>
</reference>
<keyword evidence="2" id="KW-1185">Reference proteome</keyword>